<dbReference type="Proteomes" id="UP000012065">
    <property type="component" value="Unassembled WGS sequence"/>
</dbReference>
<dbReference type="GO" id="GO:0031932">
    <property type="term" value="C:TORC2 complex"/>
    <property type="evidence" value="ECO:0007669"/>
    <property type="project" value="TreeGrafter"/>
</dbReference>
<dbReference type="Pfam" id="PF23593">
    <property type="entry name" value="HEAT_ATR"/>
    <property type="match status" value="1"/>
</dbReference>
<dbReference type="GO" id="GO:0031931">
    <property type="term" value="C:TORC1 complex"/>
    <property type="evidence" value="ECO:0007669"/>
    <property type="project" value="TreeGrafter"/>
</dbReference>
<dbReference type="GO" id="GO:0004674">
    <property type="term" value="F:protein serine/threonine kinase activity"/>
    <property type="evidence" value="ECO:0007669"/>
    <property type="project" value="TreeGrafter"/>
</dbReference>
<dbReference type="Pfam" id="PF02259">
    <property type="entry name" value="FAT"/>
    <property type="match status" value="1"/>
</dbReference>
<comment type="caution">
    <text evidence="2">The sequence shown here is derived from an EMBL/GenBank/DDBJ whole genome shotgun (WGS) entry which is preliminary data.</text>
</comment>
<dbReference type="HOGENOM" id="CLU_056676_0_0_1"/>
<protein>
    <submittedName>
        <fullName evidence="2">FKBP12-rapamycin complex-associated protein</fullName>
        <ecNumber evidence="2">2.7.1.137</ecNumber>
    </submittedName>
</protein>
<dbReference type="InterPro" id="IPR057564">
    <property type="entry name" value="HEAT_ATR"/>
</dbReference>
<dbReference type="GO" id="GO:0038202">
    <property type="term" value="P:TORC1 signaling"/>
    <property type="evidence" value="ECO:0007669"/>
    <property type="project" value="TreeGrafter"/>
</dbReference>
<evidence type="ECO:0000313" key="3">
    <source>
        <dbReference type="Proteomes" id="UP000012065"/>
    </source>
</evidence>
<evidence type="ECO:0000313" key="2">
    <source>
        <dbReference type="EMBL" id="CCO34267.1"/>
    </source>
</evidence>
<gene>
    <name evidence="2" type="primary">tor2</name>
    <name evidence="2" type="ORF">BN14_08361</name>
</gene>
<dbReference type="InterPro" id="IPR014009">
    <property type="entry name" value="PIK_FAT"/>
</dbReference>
<dbReference type="PANTHER" id="PTHR11139:SF9">
    <property type="entry name" value="SERINE_THREONINE-PROTEIN KINASE MTOR"/>
    <property type="match status" value="1"/>
</dbReference>
<dbReference type="PROSITE" id="PS51189">
    <property type="entry name" value="FAT"/>
    <property type="match status" value="1"/>
</dbReference>
<accession>M5CED2</accession>
<keyword evidence="2" id="KW-0808">Transferase</keyword>
<proteinExistence type="predicted"/>
<sequence length="290" mass="33007">MWIKFANLARKSGRMNLAQKTIESLRPHVDQDPQQASPEVIYAHLKFMWASGDRIQAVDYLRDWASKLSADLGLTQAELSGRVPTLAARAKSRQWQSDMQEDWAARDIPDILRCYYLATQFDNTWYKAWHTWAMCNLDVIGHFETVNDTRTEEAAPNLVRHVAAAVQGFFRSIALRSDASFQETLRVLTLWFKFGAHEEVSMAMTDGFHTVNVTTWLEVIPQIIARIQTPSALVRRLISQLLNDVGRAHPQALIYPLTVASKSSSIARRNAATSIMDRMREHSPKVVDQL</sequence>
<evidence type="ECO:0000259" key="1">
    <source>
        <dbReference type="PROSITE" id="PS51189"/>
    </source>
</evidence>
<feature type="domain" description="FAT" evidence="1">
    <location>
        <begin position="1"/>
        <end position="263"/>
    </location>
</feature>
<organism evidence="2 3">
    <name type="scientific">Thanatephorus cucumeris (strain AG1-IB / isolate 7/3/14)</name>
    <name type="common">Lettuce bottom rot fungus</name>
    <name type="synonym">Rhizoctonia solani</name>
    <dbReference type="NCBI Taxonomy" id="1108050"/>
    <lineage>
        <taxon>Eukaryota</taxon>
        <taxon>Fungi</taxon>
        <taxon>Dikarya</taxon>
        <taxon>Basidiomycota</taxon>
        <taxon>Agaricomycotina</taxon>
        <taxon>Agaricomycetes</taxon>
        <taxon>Cantharellales</taxon>
        <taxon>Ceratobasidiaceae</taxon>
        <taxon>Rhizoctonia</taxon>
        <taxon>Rhizoctonia solani AG-1</taxon>
    </lineage>
</organism>
<dbReference type="InterPro" id="IPR050517">
    <property type="entry name" value="DDR_Repair_Kinase"/>
</dbReference>
<name>M5CED2_THACB</name>
<dbReference type="AlphaFoldDB" id="M5CED2"/>
<dbReference type="GO" id="GO:0005634">
    <property type="term" value="C:nucleus"/>
    <property type="evidence" value="ECO:0007669"/>
    <property type="project" value="TreeGrafter"/>
</dbReference>
<dbReference type="PANTHER" id="PTHR11139">
    <property type="entry name" value="ATAXIA TELANGIECTASIA MUTATED ATM -RELATED"/>
    <property type="match status" value="1"/>
</dbReference>
<dbReference type="GO" id="GO:0016242">
    <property type="term" value="P:negative regulation of macroautophagy"/>
    <property type="evidence" value="ECO:0007669"/>
    <property type="project" value="TreeGrafter"/>
</dbReference>
<dbReference type="EMBL" id="CAOJ01012835">
    <property type="protein sequence ID" value="CCO34267.1"/>
    <property type="molecule type" value="Genomic_DNA"/>
</dbReference>
<dbReference type="GO" id="GO:0005737">
    <property type="term" value="C:cytoplasm"/>
    <property type="evidence" value="ECO:0007669"/>
    <property type="project" value="TreeGrafter"/>
</dbReference>
<dbReference type="InterPro" id="IPR003151">
    <property type="entry name" value="PIK-rel_kinase_FAT"/>
</dbReference>
<reference evidence="2 3" key="1">
    <citation type="journal article" date="2013" name="J. Biotechnol.">
        <title>Establishment and interpretation of the genome sequence of the phytopathogenic fungus Rhizoctonia solani AG1-IB isolate 7/3/14.</title>
        <authorList>
            <person name="Wibberg D.W."/>
            <person name="Jelonek L.J."/>
            <person name="Rupp O.R."/>
            <person name="Hennig M.H."/>
            <person name="Eikmeyer F.E."/>
            <person name="Goesmann A.G."/>
            <person name="Hartmann A.H."/>
            <person name="Borriss R.B."/>
            <person name="Grosch R.G."/>
            <person name="Puehler A.P."/>
            <person name="Schlueter A.S."/>
        </authorList>
    </citation>
    <scope>NUCLEOTIDE SEQUENCE [LARGE SCALE GENOMIC DNA]</scope>
    <source>
        <strain evidence="3">AG1-IB / isolate 7/3/14</strain>
    </source>
</reference>
<dbReference type="GO" id="GO:0016303">
    <property type="term" value="F:1-phosphatidylinositol-3-kinase activity"/>
    <property type="evidence" value="ECO:0007669"/>
    <property type="project" value="UniProtKB-EC"/>
</dbReference>
<dbReference type="EC" id="2.7.1.137" evidence="2"/>